<feature type="transmembrane region" description="Helical" evidence="1">
    <location>
        <begin position="146"/>
        <end position="165"/>
    </location>
</feature>
<evidence type="ECO:0000313" key="2">
    <source>
        <dbReference type="EMBL" id="AIQ60013.1"/>
    </source>
</evidence>
<dbReference type="KEGG" id="pbd:PBOR_25980"/>
<proteinExistence type="predicted"/>
<dbReference type="AlphaFoldDB" id="A0A089LLH2"/>
<keyword evidence="1" id="KW-0812">Transmembrane</keyword>
<dbReference type="EMBL" id="CP009285">
    <property type="protein sequence ID" value="AIQ60013.1"/>
    <property type="molecule type" value="Genomic_DNA"/>
</dbReference>
<feature type="transmembrane region" description="Helical" evidence="1">
    <location>
        <begin position="172"/>
        <end position="191"/>
    </location>
</feature>
<keyword evidence="1" id="KW-0472">Membrane</keyword>
<evidence type="ECO:0000313" key="3">
    <source>
        <dbReference type="Proteomes" id="UP000029518"/>
    </source>
</evidence>
<feature type="transmembrane region" description="Helical" evidence="1">
    <location>
        <begin position="223"/>
        <end position="245"/>
    </location>
</feature>
<accession>A0A089LLH2</accession>
<dbReference type="HOGENOM" id="CLU_082065_1_0_9"/>
<feature type="transmembrane region" description="Helical" evidence="1">
    <location>
        <begin position="20"/>
        <end position="40"/>
    </location>
</feature>
<keyword evidence="1" id="KW-1133">Transmembrane helix</keyword>
<dbReference type="Pfam" id="PF12730">
    <property type="entry name" value="ABC2_membrane_4"/>
    <property type="match status" value="1"/>
</dbReference>
<evidence type="ECO:0008006" key="4">
    <source>
        <dbReference type="Google" id="ProtNLM"/>
    </source>
</evidence>
<dbReference type="Proteomes" id="UP000029518">
    <property type="component" value="Chromosome"/>
</dbReference>
<keyword evidence="3" id="KW-1185">Reference proteome</keyword>
<gene>
    <name evidence="2" type="ORF">PBOR_25980</name>
</gene>
<dbReference type="RefSeq" id="WP_042216367.1">
    <property type="nucleotide sequence ID" value="NZ_CP009285.1"/>
</dbReference>
<reference evidence="2" key="1">
    <citation type="submission" date="2014-08" db="EMBL/GenBank/DDBJ databases">
        <title>Comparative genomics of the Paenibacillus odorifer group.</title>
        <authorList>
            <person name="den Bakker H.C."/>
            <person name="Tsai Y.-C.Y.-C."/>
            <person name="Martin N."/>
            <person name="Korlach J."/>
            <person name="Wiedmann M."/>
        </authorList>
    </citation>
    <scope>NUCLEOTIDE SEQUENCE [LARGE SCALE GENOMIC DNA]</scope>
    <source>
        <strain evidence="2">DSM 13188</strain>
    </source>
</reference>
<evidence type="ECO:0000256" key="1">
    <source>
        <dbReference type="SAM" id="Phobius"/>
    </source>
</evidence>
<feature type="transmembrane region" description="Helical" evidence="1">
    <location>
        <begin position="102"/>
        <end position="126"/>
    </location>
</feature>
<dbReference type="OrthoDB" id="2388369at2"/>
<sequence>MANLLRSELYKLYKDPSFRILCFTFFFVAVILSGVINYMGSEQKVFSGITGLGYGVQVNVLVLKVSLAVVGGFFLSNEHGLGIMKISAASGYSRGQIYAAKLTAYSTGIIILSLIVPVICVAAGSMLNGFGSLPEIHAPLYLLRTLAFTILYAAAFASIVAVFAVTTTVSGITIGAVLLVLLFFDTISQWLSGKWAVYREFYEHTVFKLFMDITAYQPTTYELALFILIPIATILLFAWVGIMSFRNMEIK</sequence>
<protein>
    <recommendedName>
        <fullName evidence="4">ABC transporter permease</fullName>
    </recommendedName>
</protein>
<organism evidence="2 3">
    <name type="scientific">Paenibacillus borealis</name>
    <dbReference type="NCBI Taxonomy" id="160799"/>
    <lineage>
        <taxon>Bacteria</taxon>
        <taxon>Bacillati</taxon>
        <taxon>Bacillota</taxon>
        <taxon>Bacilli</taxon>
        <taxon>Bacillales</taxon>
        <taxon>Paenibacillaceae</taxon>
        <taxon>Paenibacillus</taxon>
    </lineage>
</organism>
<name>A0A089LLH2_PAEBO</name>
<feature type="transmembrane region" description="Helical" evidence="1">
    <location>
        <begin position="52"/>
        <end position="75"/>
    </location>
</feature>